<proteinExistence type="predicted"/>
<protein>
    <recommendedName>
        <fullName evidence="3">Uracil-DNA glycosylase-like domain-containing protein</fullName>
    </recommendedName>
</protein>
<name>A0ABW2NNL7_9BACL</name>
<sequence length="242" mass="28287">MSTKQITGLSELYSKHWQALREELLNSGTDLTKLSKPWLVDLVPGYEASSVKVLIVGKEANGWGRYADLLEIDRDEAIESLQQKYRSFRQEQKMAHTPFWKGAASIHRALNPDCTDSSFITTNLIKMDQDKKPSRNRRPVAQMEELICKHFSVLKEEIALLKPDVVVFFTGPHYDKRIQQTFNEIEFDRVEEFKKRHVSRLVHEDLPLHTYRTYHPGFSMRNSERYFLPVVEALQRLVLKKP</sequence>
<comment type="caution">
    <text evidence="1">The sequence shown here is derived from an EMBL/GenBank/DDBJ whole genome shotgun (WGS) entry which is preliminary data.</text>
</comment>
<dbReference type="Proteomes" id="UP001596549">
    <property type="component" value="Unassembled WGS sequence"/>
</dbReference>
<reference evidence="2" key="1">
    <citation type="journal article" date="2019" name="Int. J. Syst. Evol. Microbiol.">
        <title>The Global Catalogue of Microorganisms (GCM) 10K type strain sequencing project: providing services to taxonomists for standard genome sequencing and annotation.</title>
        <authorList>
            <consortium name="The Broad Institute Genomics Platform"/>
            <consortium name="The Broad Institute Genome Sequencing Center for Infectious Disease"/>
            <person name="Wu L."/>
            <person name="Ma J."/>
        </authorList>
    </citation>
    <scope>NUCLEOTIDE SEQUENCE [LARGE SCALE GENOMIC DNA]</scope>
    <source>
        <strain evidence="2">NBRC 106396</strain>
    </source>
</reference>
<organism evidence="1 2">
    <name type="scientific">Fictibacillus iocasae</name>
    <dbReference type="NCBI Taxonomy" id="2715437"/>
    <lineage>
        <taxon>Bacteria</taxon>
        <taxon>Bacillati</taxon>
        <taxon>Bacillota</taxon>
        <taxon>Bacilli</taxon>
        <taxon>Bacillales</taxon>
        <taxon>Fictibacillaceae</taxon>
        <taxon>Fictibacillus</taxon>
    </lineage>
</organism>
<accession>A0ABW2NNL7</accession>
<dbReference type="EMBL" id="JBHTCP010000010">
    <property type="protein sequence ID" value="MFC7371096.1"/>
    <property type="molecule type" value="Genomic_DNA"/>
</dbReference>
<dbReference type="InterPro" id="IPR036895">
    <property type="entry name" value="Uracil-DNA_glycosylase-like_sf"/>
</dbReference>
<dbReference type="RefSeq" id="WP_379747330.1">
    <property type="nucleotide sequence ID" value="NZ_JBHTCP010000010.1"/>
</dbReference>
<keyword evidence="2" id="KW-1185">Reference proteome</keyword>
<evidence type="ECO:0000313" key="2">
    <source>
        <dbReference type="Proteomes" id="UP001596549"/>
    </source>
</evidence>
<gene>
    <name evidence="1" type="ORF">ACFQPF_05355</name>
</gene>
<dbReference type="Gene3D" id="3.40.470.10">
    <property type="entry name" value="Uracil-DNA glycosylase-like domain"/>
    <property type="match status" value="1"/>
</dbReference>
<evidence type="ECO:0000313" key="1">
    <source>
        <dbReference type="EMBL" id="MFC7371096.1"/>
    </source>
</evidence>
<evidence type="ECO:0008006" key="3">
    <source>
        <dbReference type="Google" id="ProtNLM"/>
    </source>
</evidence>